<dbReference type="EMBL" id="CP042912">
    <property type="protein sequence ID" value="QEG22386.1"/>
    <property type="molecule type" value="Genomic_DNA"/>
</dbReference>
<feature type="binding site" evidence="15">
    <location>
        <position position="203"/>
    </location>
    <ligand>
        <name>Mg(2+)</name>
        <dbReference type="ChEBI" id="CHEBI:18420"/>
    </ligand>
</feature>
<dbReference type="InterPro" id="IPR020826">
    <property type="entry name" value="Transketolase_BS"/>
</dbReference>
<feature type="binding site" evidence="15">
    <location>
        <position position="173"/>
    </location>
    <ligand>
        <name>Mg(2+)</name>
        <dbReference type="ChEBI" id="CHEBI:18420"/>
    </ligand>
</feature>
<protein>
    <recommendedName>
        <fullName evidence="5 11">Transketolase</fullName>
        <ecNumber evidence="5 11">2.2.1.1</ecNumber>
    </recommendedName>
</protein>
<feature type="binding site" evidence="14">
    <location>
        <begin position="132"/>
        <end position="134"/>
    </location>
    <ligand>
        <name>thiamine diphosphate</name>
        <dbReference type="ChEBI" id="CHEBI:58937"/>
    </ligand>
</feature>
<evidence type="ECO:0000256" key="1">
    <source>
        <dbReference type="ARBA" id="ARBA00001913"/>
    </source>
</evidence>
<keyword evidence="9 14" id="KW-0786">Thiamine pyrophosphate</keyword>
<feature type="binding site" evidence="13">
    <location>
        <position position="491"/>
    </location>
    <ligand>
        <name>substrate</name>
    </ligand>
</feature>
<keyword evidence="8 15" id="KW-0460">Magnesium</keyword>
<evidence type="ECO:0000256" key="4">
    <source>
        <dbReference type="ARBA" id="ARBA00011738"/>
    </source>
</evidence>
<name>A0A5B9PCW1_9BACT</name>
<dbReference type="PROSITE" id="PS00802">
    <property type="entry name" value="TRANSKETOLASE_2"/>
    <property type="match status" value="1"/>
</dbReference>
<evidence type="ECO:0000259" key="17">
    <source>
        <dbReference type="SMART" id="SM00861"/>
    </source>
</evidence>
<evidence type="ECO:0000256" key="14">
    <source>
        <dbReference type="PIRSR" id="PIRSR605478-3"/>
    </source>
</evidence>
<feature type="binding site" evidence="14">
    <location>
        <position position="203"/>
    </location>
    <ligand>
        <name>thiamine diphosphate</name>
        <dbReference type="ChEBI" id="CHEBI:58937"/>
    </ligand>
</feature>
<comment type="cofactor">
    <cofactor evidence="15">
        <name>Mg(2+)</name>
        <dbReference type="ChEBI" id="CHEBI:18420"/>
    </cofactor>
    <text evidence="15">Binds 1 Mg(2+) ion per subunit. Can also utilize other divalent metal cations, such as Ca(2+), Mn(2+) and Co(2+).</text>
</comment>
<feature type="binding site" evidence="13">
    <location>
        <position position="401"/>
    </location>
    <ligand>
        <name>substrate</name>
    </ligand>
</feature>
<feature type="binding site" evidence="13">
    <location>
        <position position="31"/>
    </location>
    <ligand>
        <name>substrate</name>
    </ligand>
</feature>
<evidence type="ECO:0000313" key="19">
    <source>
        <dbReference type="Proteomes" id="UP000322214"/>
    </source>
</evidence>
<dbReference type="CDD" id="cd02012">
    <property type="entry name" value="TPP_TK"/>
    <property type="match status" value="1"/>
</dbReference>
<dbReference type="GO" id="GO:0046872">
    <property type="term" value="F:metal ion binding"/>
    <property type="evidence" value="ECO:0007669"/>
    <property type="project" value="UniProtKB-KW"/>
</dbReference>
<dbReference type="GO" id="GO:0005829">
    <property type="term" value="C:cytosol"/>
    <property type="evidence" value="ECO:0007669"/>
    <property type="project" value="TreeGrafter"/>
</dbReference>
<dbReference type="SUPFAM" id="SSF52922">
    <property type="entry name" value="TK C-terminal domain-like"/>
    <property type="match status" value="1"/>
</dbReference>
<dbReference type="KEGG" id="mff:MFFC18_22660"/>
<evidence type="ECO:0000256" key="5">
    <source>
        <dbReference type="ARBA" id="ARBA00013152"/>
    </source>
</evidence>
<evidence type="ECO:0000256" key="10">
    <source>
        <dbReference type="ARBA" id="ARBA00049473"/>
    </source>
</evidence>
<dbReference type="InterPro" id="IPR033247">
    <property type="entry name" value="Transketolase_fam"/>
</dbReference>
<evidence type="ECO:0000313" key="18">
    <source>
        <dbReference type="EMBL" id="QEG22386.1"/>
    </source>
</evidence>
<dbReference type="EC" id="2.2.1.1" evidence="5 11"/>
<keyword evidence="19" id="KW-1185">Reference proteome</keyword>
<dbReference type="InterPro" id="IPR009014">
    <property type="entry name" value="Transketo_C/PFOR_II"/>
</dbReference>
<dbReference type="FunFam" id="3.40.50.970:FF:000003">
    <property type="entry name" value="Transketolase"/>
    <property type="match status" value="1"/>
</dbReference>
<feature type="binding site" evidence="13">
    <location>
        <position position="538"/>
    </location>
    <ligand>
        <name>substrate</name>
    </ligand>
</feature>
<dbReference type="Pfam" id="PF22613">
    <property type="entry name" value="Transketolase_C_1"/>
    <property type="match status" value="1"/>
</dbReference>
<comment type="subunit">
    <text evidence="4">Homodimer.</text>
</comment>
<evidence type="ECO:0000256" key="12">
    <source>
        <dbReference type="PIRSR" id="PIRSR605478-1"/>
    </source>
</evidence>
<feature type="binding site" evidence="14">
    <location>
        <position position="174"/>
    </location>
    <ligand>
        <name>thiamine diphosphate</name>
        <dbReference type="ChEBI" id="CHEBI:58937"/>
    </ligand>
</feature>
<dbReference type="SMART" id="SM00861">
    <property type="entry name" value="Transket_pyr"/>
    <property type="match status" value="1"/>
</dbReference>
<keyword evidence="7 15" id="KW-0479">Metal-binding</keyword>
<dbReference type="Pfam" id="PF00456">
    <property type="entry name" value="Transketolase_N"/>
    <property type="match status" value="1"/>
</dbReference>
<dbReference type="InterPro" id="IPR005478">
    <property type="entry name" value="Transketolase_bac-like"/>
</dbReference>
<reference evidence="18 19" key="1">
    <citation type="submission" date="2019-08" db="EMBL/GenBank/DDBJ databases">
        <title>Deep-cultivation of Planctomycetes and their phenomic and genomic characterization uncovers novel biology.</title>
        <authorList>
            <person name="Wiegand S."/>
            <person name="Jogler M."/>
            <person name="Boedeker C."/>
            <person name="Pinto D."/>
            <person name="Vollmers J."/>
            <person name="Rivas-Marin E."/>
            <person name="Kohn T."/>
            <person name="Peeters S.H."/>
            <person name="Heuer A."/>
            <person name="Rast P."/>
            <person name="Oberbeckmann S."/>
            <person name="Bunk B."/>
            <person name="Jeske O."/>
            <person name="Meyerdierks A."/>
            <person name="Storesund J.E."/>
            <person name="Kallscheuer N."/>
            <person name="Luecker S."/>
            <person name="Lage O.M."/>
            <person name="Pohl T."/>
            <person name="Merkel B.J."/>
            <person name="Hornburger P."/>
            <person name="Mueller R.-W."/>
            <person name="Bruemmer F."/>
            <person name="Labrenz M."/>
            <person name="Spormann A.M."/>
            <person name="Op den Camp H."/>
            <person name="Overmann J."/>
            <person name="Amann R."/>
            <person name="Jetten M.S.M."/>
            <person name="Mascher T."/>
            <person name="Medema M.H."/>
            <person name="Devos D.P."/>
            <person name="Kaster A.-K."/>
            <person name="Ovreas L."/>
            <person name="Rohde M."/>
            <person name="Galperin M.Y."/>
            <person name="Jogler C."/>
        </authorList>
    </citation>
    <scope>NUCLEOTIDE SEQUENCE [LARGE SCALE GENOMIC DNA]</scope>
    <source>
        <strain evidence="18 19">FC18</strain>
    </source>
</reference>
<feature type="binding site" evidence="14">
    <location>
        <position position="71"/>
    </location>
    <ligand>
        <name>thiamine diphosphate</name>
        <dbReference type="ChEBI" id="CHEBI:58937"/>
    </ligand>
</feature>
<comment type="similarity">
    <text evidence="3">Belongs to the transketolase family.</text>
</comment>
<dbReference type="CDD" id="cd07033">
    <property type="entry name" value="TPP_PYR_DXS_TK_like"/>
    <property type="match status" value="1"/>
</dbReference>
<dbReference type="SUPFAM" id="SSF52518">
    <property type="entry name" value="Thiamin diphosphate-binding fold (THDP-binding)"/>
    <property type="match status" value="2"/>
</dbReference>
<dbReference type="NCBIfam" id="TIGR00232">
    <property type="entry name" value="tktlase_bact"/>
    <property type="match status" value="1"/>
</dbReference>
<sequence>MTTSTIEIDQLAINTIRTLSMDAVQEANSGHPGTPMALAPLTYSLWAKFLNYDPANPNWMGRDRFVLSCGHASMLLYSVLHLAEVSKVDADGNPIDGPAISLEDIRNFRQLVSPCAGHPEFGYAAGIETTTGPLGQGLGNSVGMAIAGKWLAATYDKPGYELFGFDTYAVCSDGDVMEGIGCEAASLAGHLKLSNLCWVYDDNEITIEGRTDLAFSEDVAGRFESLGWSVITVEDANDLGALEAAYAKFKSTTDKPTLIIVKSIIGFGAPNKQDTSSAHGSPLGDEEIKLTKENYGWDYDKFTVPDGVLEHFRSTVGKRGSDSYAEWTEKFSAYKSEFPELATQLEQMQANELPEGWESSLPEFPADAKGMASRASSGKVLNSVCGSIPWMIGGSADLAGSNKSNNDAPGAGDFLASDYSGKNFHFGIREHAMAAASNGMSLCGLRPYCATFFVFTDYLRPSLRLSSIMHQPVLYIMTHDSIGLGEDGPTHQPVEHLAACRSIPGVLVMRPADANEVSACYRAALSDKKRPSVLVLSRQNLPTLEAASTTDAIKGAYVLQDCDGTPDAILMATGSEVQICVEAAEKLTAAGKKVRVVSVPCWELFDEQSAEYRESVLPAAVTNRVACEAGIKMGWEKYLGAEGSFVGMDSFGASGPFEELYEKFGITPDAVAKAAS</sequence>
<organism evidence="18 19">
    <name type="scientific">Mariniblastus fucicola</name>
    <dbReference type="NCBI Taxonomy" id="980251"/>
    <lineage>
        <taxon>Bacteria</taxon>
        <taxon>Pseudomonadati</taxon>
        <taxon>Planctomycetota</taxon>
        <taxon>Planctomycetia</taxon>
        <taxon>Pirellulales</taxon>
        <taxon>Pirellulaceae</taxon>
        <taxon>Mariniblastus</taxon>
    </lineage>
</organism>
<evidence type="ECO:0000256" key="9">
    <source>
        <dbReference type="ARBA" id="ARBA00023052"/>
    </source>
</evidence>
<dbReference type="RefSeq" id="WP_075081515.1">
    <property type="nucleotide sequence ID" value="NZ_CP042912.1"/>
</dbReference>
<dbReference type="PANTHER" id="PTHR43522:SF2">
    <property type="entry name" value="TRANSKETOLASE 1-RELATED"/>
    <property type="match status" value="1"/>
</dbReference>
<dbReference type="InterPro" id="IPR005474">
    <property type="entry name" value="Transketolase_N"/>
</dbReference>
<comment type="cofactor">
    <cofactor evidence="1">
        <name>Ca(2+)</name>
        <dbReference type="ChEBI" id="CHEBI:29108"/>
    </cofactor>
</comment>
<feature type="binding site" evidence="15">
    <location>
        <position position="205"/>
    </location>
    <ligand>
        <name>Mg(2+)</name>
        <dbReference type="ChEBI" id="CHEBI:18420"/>
    </ligand>
</feature>
<feature type="binding site" evidence="13">
    <location>
        <position position="374"/>
    </location>
    <ligand>
        <name>substrate</name>
    </ligand>
</feature>
<dbReference type="InterPro" id="IPR005475">
    <property type="entry name" value="Transketolase-like_Pyr-bd"/>
</dbReference>
<feature type="binding site" evidence="13">
    <location>
        <position position="487"/>
    </location>
    <ligand>
        <name>substrate</name>
    </ligand>
</feature>
<dbReference type="Gene3D" id="3.40.50.920">
    <property type="match status" value="1"/>
</dbReference>
<feature type="site" description="Important for catalytic activity" evidence="16">
    <location>
        <position position="31"/>
    </location>
</feature>
<gene>
    <name evidence="18" type="primary">tkt</name>
    <name evidence="18" type="ORF">MFFC18_22660</name>
</gene>
<feature type="domain" description="Transketolase-like pyrimidine-binding" evidence="17">
    <location>
        <begin position="371"/>
        <end position="543"/>
    </location>
</feature>
<dbReference type="OrthoDB" id="8732661at2"/>
<proteinExistence type="inferred from homology"/>
<evidence type="ECO:0000256" key="2">
    <source>
        <dbReference type="ARBA" id="ARBA00001941"/>
    </source>
</evidence>
<dbReference type="GO" id="GO:0004802">
    <property type="term" value="F:transketolase activity"/>
    <property type="evidence" value="ECO:0007669"/>
    <property type="project" value="UniProtKB-UniRule"/>
</dbReference>
<feature type="binding site" evidence="13">
    <location>
        <position position="479"/>
    </location>
    <ligand>
        <name>substrate</name>
    </ligand>
</feature>
<comment type="cofactor">
    <cofactor evidence="14">
        <name>thiamine diphosphate</name>
        <dbReference type="ChEBI" id="CHEBI:58937"/>
    </cofactor>
    <text evidence="14">Binds 1 thiamine pyrophosphate per subunit. During the reaction, the substrate forms a covalent intermediate with the cofactor.</text>
</comment>
<dbReference type="AlphaFoldDB" id="A0A5B9PCW1"/>
<dbReference type="FunFam" id="3.40.50.970:FF:000004">
    <property type="entry name" value="Transketolase"/>
    <property type="match status" value="1"/>
</dbReference>
<feature type="site" description="Important for catalytic activity" evidence="16">
    <location>
        <position position="279"/>
    </location>
</feature>
<evidence type="ECO:0000256" key="6">
    <source>
        <dbReference type="ARBA" id="ARBA00022679"/>
    </source>
</evidence>
<dbReference type="InterPro" id="IPR029061">
    <property type="entry name" value="THDP-binding"/>
</dbReference>
<feature type="binding site" evidence="14">
    <location>
        <position position="279"/>
    </location>
    <ligand>
        <name>thiamine diphosphate</name>
        <dbReference type="ChEBI" id="CHEBI:58937"/>
    </ligand>
</feature>
<comment type="catalytic activity">
    <reaction evidence="10">
        <text>D-sedoheptulose 7-phosphate + D-glyceraldehyde 3-phosphate = aldehydo-D-ribose 5-phosphate + D-xylulose 5-phosphate</text>
        <dbReference type="Rhea" id="RHEA:10508"/>
        <dbReference type="ChEBI" id="CHEBI:57483"/>
        <dbReference type="ChEBI" id="CHEBI:57737"/>
        <dbReference type="ChEBI" id="CHEBI:58273"/>
        <dbReference type="ChEBI" id="CHEBI:59776"/>
        <dbReference type="EC" id="2.2.1.1"/>
    </reaction>
</comment>
<evidence type="ECO:0000256" key="15">
    <source>
        <dbReference type="PIRSR" id="PIRSR605478-4"/>
    </source>
</evidence>
<dbReference type="PANTHER" id="PTHR43522">
    <property type="entry name" value="TRANSKETOLASE"/>
    <property type="match status" value="1"/>
</dbReference>
<dbReference type="Proteomes" id="UP000322214">
    <property type="component" value="Chromosome"/>
</dbReference>
<dbReference type="Pfam" id="PF02779">
    <property type="entry name" value="Transket_pyr"/>
    <property type="match status" value="1"/>
</dbReference>
<feature type="binding site" evidence="13">
    <location>
        <position position="279"/>
    </location>
    <ligand>
        <name>substrate</name>
    </ligand>
</feature>
<evidence type="ECO:0000256" key="11">
    <source>
        <dbReference type="NCBIfam" id="TIGR00232"/>
    </source>
</evidence>
<feature type="binding site" evidence="14">
    <location>
        <position position="455"/>
    </location>
    <ligand>
        <name>thiamine diphosphate</name>
        <dbReference type="ChEBI" id="CHEBI:58937"/>
    </ligand>
</feature>
<evidence type="ECO:0000256" key="8">
    <source>
        <dbReference type="ARBA" id="ARBA00022842"/>
    </source>
</evidence>
<accession>A0A5B9PCW1</accession>
<dbReference type="Gene3D" id="3.40.50.970">
    <property type="match status" value="2"/>
</dbReference>
<feature type="active site" description="Proton donor" evidence="12">
    <location>
        <position position="430"/>
    </location>
</feature>
<keyword evidence="6 18" id="KW-0808">Transferase</keyword>
<evidence type="ECO:0000256" key="3">
    <source>
        <dbReference type="ARBA" id="ARBA00007131"/>
    </source>
</evidence>
<comment type="cofactor">
    <cofactor evidence="2">
        <name>Co(2+)</name>
        <dbReference type="ChEBI" id="CHEBI:48828"/>
    </cofactor>
</comment>
<dbReference type="FunFam" id="3.40.50.920:FF:000003">
    <property type="entry name" value="Transketolase"/>
    <property type="match status" value="1"/>
</dbReference>
<dbReference type="STRING" id="980251.GCA_001642875_00041"/>
<dbReference type="GO" id="GO:0009052">
    <property type="term" value="P:pentose-phosphate shunt, non-oxidative branch"/>
    <property type="evidence" value="ECO:0007669"/>
    <property type="project" value="UniProtKB-ARBA"/>
</dbReference>
<evidence type="ECO:0000256" key="13">
    <source>
        <dbReference type="PIRSR" id="PIRSR605478-2"/>
    </source>
</evidence>
<evidence type="ECO:0000256" key="7">
    <source>
        <dbReference type="ARBA" id="ARBA00022723"/>
    </source>
</evidence>
<dbReference type="InterPro" id="IPR055152">
    <property type="entry name" value="Transketolase-like_C_2"/>
</dbReference>
<evidence type="ECO:0000256" key="16">
    <source>
        <dbReference type="PIRSR" id="PIRSR605478-5"/>
    </source>
</evidence>